<organism evidence="1 2">
    <name type="scientific">Phytohabitans flavus</name>
    <dbReference type="NCBI Taxonomy" id="1076124"/>
    <lineage>
        <taxon>Bacteria</taxon>
        <taxon>Bacillati</taxon>
        <taxon>Actinomycetota</taxon>
        <taxon>Actinomycetes</taxon>
        <taxon>Micromonosporales</taxon>
        <taxon>Micromonosporaceae</taxon>
    </lineage>
</organism>
<gene>
    <name evidence="1" type="ORF">Pflav_060110</name>
</gene>
<sequence length="128" mass="14280">MPMTPALFDELRRGDEVDPQFTPARLFPPRFEVMLAAWSVVDPVAYVEAEYFGVIGSQFAAVWQGGTLVLGPLVLTEDEPWPAPGWSPISQSLRHLGVSADGHYDEFDAIGLGRHRHVEDWLPTRPQP</sequence>
<accession>A0A6F8Y0V3</accession>
<reference evidence="1 2" key="1">
    <citation type="submission" date="2020-03" db="EMBL/GenBank/DDBJ databases">
        <title>Whole genome shotgun sequence of Phytohabitans flavus NBRC 107702.</title>
        <authorList>
            <person name="Komaki H."/>
            <person name="Tamura T."/>
        </authorList>
    </citation>
    <scope>NUCLEOTIDE SEQUENCE [LARGE SCALE GENOMIC DNA]</scope>
    <source>
        <strain evidence="1 2">NBRC 107702</strain>
    </source>
</reference>
<name>A0A6F8Y0V3_9ACTN</name>
<evidence type="ECO:0000313" key="1">
    <source>
        <dbReference type="EMBL" id="BCB79601.1"/>
    </source>
</evidence>
<dbReference type="Proteomes" id="UP000502508">
    <property type="component" value="Chromosome"/>
</dbReference>
<dbReference type="KEGG" id="pfla:Pflav_060110"/>
<keyword evidence="2" id="KW-1185">Reference proteome</keyword>
<proteinExistence type="predicted"/>
<dbReference type="EMBL" id="AP022870">
    <property type="protein sequence ID" value="BCB79601.1"/>
    <property type="molecule type" value="Genomic_DNA"/>
</dbReference>
<dbReference type="AlphaFoldDB" id="A0A6F8Y0V3"/>
<evidence type="ECO:0000313" key="2">
    <source>
        <dbReference type="Proteomes" id="UP000502508"/>
    </source>
</evidence>
<reference evidence="1 2" key="2">
    <citation type="submission" date="2020-03" db="EMBL/GenBank/DDBJ databases">
        <authorList>
            <person name="Ichikawa N."/>
            <person name="Kimura A."/>
            <person name="Kitahashi Y."/>
            <person name="Uohara A."/>
        </authorList>
    </citation>
    <scope>NUCLEOTIDE SEQUENCE [LARGE SCALE GENOMIC DNA]</scope>
    <source>
        <strain evidence="1 2">NBRC 107702</strain>
    </source>
</reference>
<protein>
    <submittedName>
        <fullName evidence="1">Uncharacterized protein</fullName>
    </submittedName>
</protein>